<organism evidence="1 2">
    <name type="scientific">Friedmanniomyces simplex</name>
    <dbReference type="NCBI Taxonomy" id="329884"/>
    <lineage>
        <taxon>Eukaryota</taxon>
        <taxon>Fungi</taxon>
        <taxon>Dikarya</taxon>
        <taxon>Ascomycota</taxon>
        <taxon>Pezizomycotina</taxon>
        <taxon>Dothideomycetes</taxon>
        <taxon>Dothideomycetidae</taxon>
        <taxon>Mycosphaerellales</taxon>
        <taxon>Teratosphaeriaceae</taxon>
        <taxon>Friedmanniomyces</taxon>
    </lineage>
</organism>
<accession>A0A4U0XVU6</accession>
<evidence type="ECO:0000313" key="2">
    <source>
        <dbReference type="Proteomes" id="UP000309340"/>
    </source>
</evidence>
<dbReference type="EMBL" id="NAJQ01000043">
    <property type="protein sequence ID" value="TKA81934.1"/>
    <property type="molecule type" value="Genomic_DNA"/>
</dbReference>
<evidence type="ECO:0000313" key="1">
    <source>
        <dbReference type="EMBL" id="TKA81934.1"/>
    </source>
</evidence>
<keyword evidence="2" id="KW-1185">Reference proteome</keyword>
<reference evidence="1 2" key="1">
    <citation type="submission" date="2017-03" db="EMBL/GenBank/DDBJ databases">
        <title>Genomes of endolithic fungi from Antarctica.</title>
        <authorList>
            <person name="Coleine C."/>
            <person name="Masonjones S."/>
            <person name="Stajich J.E."/>
        </authorList>
    </citation>
    <scope>NUCLEOTIDE SEQUENCE [LARGE SCALE GENOMIC DNA]</scope>
    <source>
        <strain evidence="1 2">CCFEE 5184</strain>
    </source>
</reference>
<protein>
    <submittedName>
        <fullName evidence="1">Uncharacterized protein</fullName>
    </submittedName>
</protein>
<proteinExistence type="predicted"/>
<name>A0A4U0XVU6_9PEZI</name>
<dbReference type="AlphaFoldDB" id="A0A4U0XVU6"/>
<dbReference type="Proteomes" id="UP000309340">
    <property type="component" value="Unassembled WGS sequence"/>
</dbReference>
<gene>
    <name evidence="1" type="ORF">B0A55_01929</name>
</gene>
<comment type="caution">
    <text evidence="1">The sequence shown here is derived from an EMBL/GenBank/DDBJ whole genome shotgun (WGS) entry which is preliminary data.</text>
</comment>
<sequence length="237" mass="27600">MSAYSLKHRLLTPVSADIDKFEGRIYEFALLKSPAAFDDWMRDRVLYELRDVDRDRHEEEGLGPDSRDDNYFMTIAHVHQRGRQTLKAKVEVLDPNHQATFDSPHSKQSPWKVIYITKFLGEEAEQPFLCAHYTRKKQLVIYLPRHETTNILGGKVRDIEPIDENPLKWNDCLLRLMNDGYIDIVPARMWAHDWHMDRDKEHFGRVLSLVAKGLKELSSGTLEDKTIDRQVEGEDAG</sequence>